<feature type="transmembrane region" description="Helical" evidence="2">
    <location>
        <begin position="74"/>
        <end position="93"/>
    </location>
</feature>
<keyword evidence="2" id="KW-0812">Transmembrane</keyword>
<evidence type="ECO:0000256" key="2">
    <source>
        <dbReference type="SAM" id="Phobius"/>
    </source>
</evidence>
<gene>
    <name evidence="3" type="ORF">HMPREF9153_2190</name>
</gene>
<reference evidence="3 4" key="1">
    <citation type="submission" date="2011-06" db="EMBL/GenBank/DDBJ databases">
        <authorList>
            <person name="Muzny D."/>
            <person name="Qin X."/>
            <person name="Deng J."/>
            <person name="Jiang H."/>
            <person name="Liu Y."/>
            <person name="Qu J."/>
            <person name="Song X.-Z."/>
            <person name="Zhang L."/>
            <person name="Thornton R."/>
            <person name="Coyle M."/>
            <person name="Francisco L."/>
            <person name="Jackson L."/>
            <person name="Javaid M."/>
            <person name="Korchina V."/>
            <person name="Kovar C."/>
            <person name="Mata R."/>
            <person name="Mathew T."/>
            <person name="Ngo R."/>
            <person name="Nguyen L."/>
            <person name="Nguyen N."/>
            <person name="Okwuonu G."/>
            <person name="Ongeri F."/>
            <person name="Pham C."/>
            <person name="Simmons D."/>
            <person name="Wilczek-Boney K."/>
            <person name="Hale W."/>
            <person name="Jakkamsetti A."/>
            <person name="Pham P."/>
            <person name="Ruth R."/>
            <person name="San Lucas F."/>
            <person name="Warren J."/>
            <person name="Zhang J."/>
            <person name="Zhao Z."/>
            <person name="Zhou C."/>
            <person name="Zhu D."/>
            <person name="Lee S."/>
            <person name="Bess C."/>
            <person name="Blankenburg K."/>
            <person name="Forbes L."/>
            <person name="Fu Q."/>
            <person name="Gubbala S."/>
            <person name="Hirani K."/>
            <person name="Jayaseelan J.C."/>
            <person name="Lara F."/>
            <person name="Munidasa M."/>
            <person name="Palculict T."/>
            <person name="Patil S."/>
            <person name="Pu L.-L."/>
            <person name="Saada N."/>
            <person name="Tang L."/>
            <person name="Weissenberger G."/>
            <person name="Zhu Y."/>
            <person name="Hemphill L."/>
            <person name="Shang Y."/>
            <person name="Youmans B."/>
            <person name="Ayvaz T."/>
            <person name="Ross M."/>
            <person name="Santibanez J."/>
            <person name="Aqrawi P."/>
            <person name="Gross S."/>
            <person name="Joshi V."/>
            <person name="Fowler G."/>
            <person name="Nazareth L."/>
            <person name="Reid J."/>
            <person name="Worley K."/>
            <person name="Petrosino J."/>
            <person name="Highlander S."/>
            <person name="Gibbs R."/>
        </authorList>
    </citation>
    <scope>NUCLEOTIDE SEQUENCE [LARGE SCALE GENOMIC DNA]</scope>
    <source>
        <strain evidence="3 4">ATCC 25577</strain>
    </source>
</reference>
<sequence>MMDSDDNDVDAAFEELIGREFGEVVTAPGRPPPQNRPARRAPAPIPPEPAPDPDEIDGPSPVESPSPMSPVTKVGLILVAICIVTVLLSMGGINVPDTALILAMTSGGAGVSLLIWQAITRRERDDAGPWGNHSRL</sequence>
<keyword evidence="2" id="KW-1133">Transmembrane helix</keyword>
<evidence type="ECO:0000256" key="1">
    <source>
        <dbReference type="SAM" id="MobiDB-lite"/>
    </source>
</evidence>
<name>G4D0G8_9ACTN</name>
<evidence type="ECO:0000313" key="4">
    <source>
        <dbReference type="Proteomes" id="UP000005332"/>
    </source>
</evidence>
<comment type="caution">
    <text evidence="3">The sequence shown here is derived from an EMBL/GenBank/DDBJ whole genome shotgun (WGS) entry which is preliminary data.</text>
</comment>
<proteinExistence type="predicted"/>
<dbReference type="AlphaFoldDB" id="G4D0G8"/>
<organism evidence="3 4">
    <name type="scientific">Cutibacterium avidum ATCC 25577</name>
    <dbReference type="NCBI Taxonomy" id="997355"/>
    <lineage>
        <taxon>Bacteria</taxon>
        <taxon>Bacillati</taxon>
        <taxon>Actinomycetota</taxon>
        <taxon>Actinomycetes</taxon>
        <taxon>Propionibacteriales</taxon>
        <taxon>Propionibacteriaceae</taxon>
        <taxon>Cutibacterium</taxon>
    </lineage>
</organism>
<feature type="region of interest" description="Disordered" evidence="1">
    <location>
        <begin position="20"/>
        <end position="69"/>
    </location>
</feature>
<keyword evidence="4" id="KW-1185">Reference proteome</keyword>
<keyword evidence="2" id="KW-0472">Membrane</keyword>
<dbReference type="HOGENOM" id="CLU_1883925_0_0_11"/>
<dbReference type="PATRIC" id="fig|997355.3.peg.2165"/>
<feature type="transmembrane region" description="Helical" evidence="2">
    <location>
        <begin position="99"/>
        <end position="119"/>
    </location>
</feature>
<protein>
    <submittedName>
        <fullName evidence="3">Uncharacterized protein</fullName>
    </submittedName>
</protein>
<dbReference type="Proteomes" id="UP000005332">
    <property type="component" value="Unassembled WGS sequence"/>
</dbReference>
<accession>G4D0G8</accession>
<evidence type="ECO:0000313" key="3">
    <source>
        <dbReference type="EMBL" id="EGY77237.1"/>
    </source>
</evidence>
<dbReference type="EMBL" id="AGBA01000015">
    <property type="protein sequence ID" value="EGY77237.1"/>
    <property type="molecule type" value="Genomic_DNA"/>
</dbReference>